<feature type="domain" description="EGF-like" evidence="10">
    <location>
        <begin position="584"/>
        <end position="623"/>
    </location>
</feature>
<dbReference type="Gene3D" id="1.20.5.170">
    <property type="match status" value="1"/>
</dbReference>
<dbReference type="FunFam" id="2.10.25.10:FF:000506">
    <property type="entry name" value="Adhesion G protein-coupled receptor E1"/>
    <property type="match status" value="1"/>
</dbReference>
<feature type="domain" description="EGF-like" evidence="10">
    <location>
        <begin position="319"/>
        <end position="358"/>
    </location>
</feature>
<dbReference type="Pfam" id="PF00147">
    <property type="entry name" value="Fibrinogen_C"/>
    <property type="match status" value="1"/>
</dbReference>
<dbReference type="NCBIfam" id="NF040941">
    <property type="entry name" value="GGGWT_bact"/>
    <property type="match status" value="1"/>
</dbReference>
<comment type="caution">
    <text evidence="12">The sequence shown here is derived from an EMBL/GenBank/DDBJ whole genome shotgun (WGS) entry which is preliminary data.</text>
</comment>
<evidence type="ECO:0000256" key="1">
    <source>
        <dbReference type="ARBA" id="ARBA00022536"/>
    </source>
</evidence>
<dbReference type="PANTHER" id="PTHR24039:SF28">
    <property type="entry name" value="EGF-LIKE DOMAIN-CONTAINING PROTEIN"/>
    <property type="match status" value="1"/>
</dbReference>
<dbReference type="OrthoDB" id="784156at2759"/>
<dbReference type="SUPFAM" id="SSF56496">
    <property type="entry name" value="Fibrinogen C-terminal domain-like"/>
    <property type="match status" value="1"/>
</dbReference>
<evidence type="ECO:0000313" key="13">
    <source>
        <dbReference type="Proteomes" id="UP000225706"/>
    </source>
</evidence>
<dbReference type="Gene3D" id="2.10.25.10">
    <property type="entry name" value="Laminin"/>
    <property type="match status" value="3"/>
</dbReference>
<keyword evidence="5" id="KW-1015">Disulfide bond</keyword>
<evidence type="ECO:0000259" key="11">
    <source>
        <dbReference type="PROSITE" id="PS51406"/>
    </source>
</evidence>
<dbReference type="FunFam" id="2.10.25.10:FF:000038">
    <property type="entry name" value="Fibrillin 2"/>
    <property type="match status" value="2"/>
</dbReference>
<dbReference type="Pfam" id="PF07645">
    <property type="entry name" value="EGF_CA"/>
    <property type="match status" value="1"/>
</dbReference>
<dbReference type="PROSITE" id="PS01186">
    <property type="entry name" value="EGF_2"/>
    <property type="match status" value="3"/>
</dbReference>
<dbReference type="InterPro" id="IPR009030">
    <property type="entry name" value="Growth_fac_rcpt_cys_sf"/>
</dbReference>
<keyword evidence="6" id="KW-0325">Glycoprotein</keyword>
<dbReference type="SMART" id="SM00179">
    <property type="entry name" value="EGF_CA"/>
    <property type="match status" value="4"/>
</dbReference>
<dbReference type="InterPro" id="IPR000152">
    <property type="entry name" value="EGF-type_Asp/Asn_hydroxyl_site"/>
</dbReference>
<dbReference type="Proteomes" id="UP000225706">
    <property type="component" value="Unassembled WGS sequence"/>
</dbReference>
<evidence type="ECO:0000256" key="7">
    <source>
        <dbReference type="PROSITE-ProRule" id="PRU00076"/>
    </source>
</evidence>
<dbReference type="PROSITE" id="PS00010">
    <property type="entry name" value="ASX_HYDROXYL"/>
    <property type="match status" value="2"/>
</dbReference>
<name>A0A2B4R3M7_STYPI</name>
<comment type="caution">
    <text evidence="7">Lacks conserved residue(s) required for the propagation of feature annotation.</text>
</comment>
<dbReference type="SUPFAM" id="SSF57184">
    <property type="entry name" value="Growth factor receptor domain"/>
    <property type="match status" value="1"/>
</dbReference>
<keyword evidence="3" id="KW-0677">Repeat</keyword>
<dbReference type="InterPro" id="IPR036056">
    <property type="entry name" value="Fibrinogen-like_C"/>
</dbReference>
<dbReference type="CDD" id="cd00054">
    <property type="entry name" value="EGF_CA"/>
    <property type="match status" value="3"/>
</dbReference>
<dbReference type="PROSITE" id="PS50026">
    <property type="entry name" value="EGF_3"/>
    <property type="match status" value="3"/>
</dbReference>
<dbReference type="InterPro" id="IPR024731">
    <property type="entry name" value="NELL2-like_EGF"/>
</dbReference>
<evidence type="ECO:0000256" key="8">
    <source>
        <dbReference type="SAM" id="Coils"/>
    </source>
</evidence>
<dbReference type="EMBL" id="LSMT01001124">
    <property type="protein sequence ID" value="PFX12944.1"/>
    <property type="molecule type" value="Genomic_DNA"/>
</dbReference>
<dbReference type="AlphaFoldDB" id="A0A2B4R3M7"/>
<evidence type="ECO:0000256" key="5">
    <source>
        <dbReference type="ARBA" id="ARBA00023157"/>
    </source>
</evidence>
<protein>
    <submittedName>
        <fullName evidence="12">Angiopoietin-related protein 3</fullName>
    </submittedName>
</protein>
<accession>A0A2B4R3M7</accession>
<dbReference type="Gene3D" id="3.90.215.10">
    <property type="entry name" value="Gamma Fibrinogen, chain A, domain 1"/>
    <property type="match status" value="1"/>
</dbReference>
<evidence type="ECO:0000256" key="4">
    <source>
        <dbReference type="ARBA" id="ARBA00022837"/>
    </source>
</evidence>
<feature type="domain" description="EGF-like" evidence="10">
    <location>
        <begin position="624"/>
        <end position="665"/>
    </location>
</feature>
<dbReference type="GO" id="GO:0005509">
    <property type="term" value="F:calcium ion binding"/>
    <property type="evidence" value="ECO:0007669"/>
    <property type="project" value="InterPro"/>
</dbReference>
<dbReference type="SMART" id="SM00181">
    <property type="entry name" value="EGF"/>
    <property type="match status" value="3"/>
</dbReference>
<dbReference type="PROSITE" id="PS51406">
    <property type="entry name" value="FIBRINOGEN_C_2"/>
    <property type="match status" value="1"/>
</dbReference>
<dbReference type="InterPro" id="IPR018097">
    <property type="entry name" value="EGF_Ca-bd_CS"/>
</dbReference>
<evidence type="ECO:0000313" key="12">
    <source>
        <dbReference type="EMBL" id="PFX12944.1"/>
    </source>
</evidence>
<dbReference type="InterPro" id="IPR001881">
    <property type="entry name" value="EGF-like_Ca-bd_dom"/>
</dbReference>
<dbReference type="PROSITE" id="PS01187">
    <property type="entry name" value="EGF_CA"/>
    <property type="match status" value="1"/>
</dbReference>
<dbReference type="InterPro" id="IPR000742">
    <property type="entry name" value="EGF"/>
</dbReference>
<evidence type="ECO:0000256" key="2">
    <source>
        <dbReference type="ARBA" id="ARBA00022729"/>
    </source>
</evidence>
<dbReference type="InterPro" id="IPR014716">
    <property type="entry name" value="Fibrinogen_a/b/g_C_1"/>
</dbReference>
<feature type="domain" description="Fibrinogen C-terminal" evidence="11">
    <location>
        <begin position="692"/>
        <end position="884"/>
    </location>
</feature>
<dbReference type="InterPro" id="IPR049883">
    <property type="entry name" value="NOTCH1_EGF-like"/>
</dbReference>
<reference evidence="13" key="1">
    <citation type="journal article" date="2017" name="bioRxiv">
        <title>Comparative analysis of the genomes of Stylophora pistillata and Acropora digitifera provides evidence for extensive differences between species of corals.</title>
        <authorList>
            <person name="Voolstra C.R."/>
            <person name="Li Y."/>
            <person name="Liew Y.J."/>
            <person name="Baumgarten S."/>
            <person name="Zoccola D."/>
            <person name="Flot J.-F."/>
            <person name="Tambutte S."/>
            <person name="Allemand D."/>
            <person name="Aranda M."/>
        </authorList>
    </citation>
    <scope>NUCLEOTIDE SEQUENCE [LARGE SCALE GENOMIC DNA]</scope>
</reference>
<sequence>MRPCVCKVFRKTYVTNGEKISHFEFPSDKALRQKWIQAIRRDVGDNFVIVDRHTKWKQDSPRKRKAPKERRVLSPKKPCPSHSNSNTEPTCIEPKTKEFACQTNITLAEFNNVSENSSRLPKLLDNTKSLNETVTELQDQIRCNEIMINKLEENVGALNDQLKKKAEKCYALNDEFKSMTEKCQKSERKNERFFSVNKFLNDNPAMLFYTGFPNAEIFESYLEFLQPGKNGENIKYKNASYADNNYSRAKPDKGFLIQDLLQSGVSLNMPPFVGDQVQFSANDTVDTQSIASLRVHVERAINKIKSFHIWNRSADFISDINECVKNHNCSENANCTNTEGSYNCSCNPGFSGDGHGCEEHALNLSKKEFRDAVKLRYDWPFDDIPSVCASGENLTIDHAMICKRRGFVIQRHNELRDLEADLLNIVCTDVEVEPVLQGITKEQLSRGYDIAQDAGLDVRARGFWYPQSSAFFDVRVCHPNAESYKDQEPQQFYRIHENDKKRLYSRRVLDVEHGSFTPLVFTTTGGMGMECIRYHSRLAELIAAKKGERYSQTISWIRAKTSFALLRSALVCLRGSRSADLISDINECVQNNGCSENANCTNTEGSYNCSCNPGFSGDGHKCEDIDECAHNTHNCSRNNATCTNTEGSHNCSCDPGFTGDGHICQDIDECAHEIHNCSMDSATCKNTEGSFCLSMQDPRDCAEVYSSGKVDSGVYTIKPSGSRVFDVFCNQTIAGGGWTVFQRKLASSFSFDKVWDKYKEGFGNLSGDLWLGTKKLHRLAKHGVWQIRVDWEKWEDNRTHFVEFSVKVLSDHRLSVKDQLKGDHWDPLKNGEHDFRTRDRKDKGKCAEVCKMGWWYTNDCSPDTDCPIGKDNSTKRVEMKIKKK</sequence>
<evidence type="ECO:0000256" key="3">
    <source>
        <dbReference type="ARBA" id="ARBA00022737"/>
    </source>
</evidence>
<dbReference type="SMART" id="SM00186">
    <property type="entry name" value="FBG"/>
    <property type="match status" value="1"/>
</dbReference>
<gene>
    <name evidence="12" type="primary">ANGPTL3</name>
    <name evidence="12" type="ORF">AWC38_SpisGene23020</name>
</gene>
<dbReference type="SUPFAM" id="SSF57196">
    <property type="entry name" value="EGF/Laminin"/>
    <property type="match status" value="1"/>
</dbReference>
<feature type="coiled-coil region" evidence="8">
    <location>
        <begin position="134"/>
        <end position="168"/>
    </location>
</feature>
<keyword evidence="4" id="KW-0106">Calcium</keyword>
<dbReference type="InterPro" id="IPR002181">
    <property type="entry name" value="Fibrinogen_a/b/g_C_dom"/>
</dbReference>
<evidence type="ECO:0000256" key="9">
    <source>
        <dbReference type="SAM" id="MobiDB-lite"/>
    </source>
</evidence>
<evidence type="ECO:0000259" key="10">
    <source>
        <dbReference type="PROSITE" id="PS50026"/>
    </source>
</evidence>
<keyword evidence="13" id="KW-1185">Reference proteome</keyword>
<keyword evidence="8" id="KW-0175">Coiled coil</keyword>
<keyword evidence="1 7" id="KW-0245">EGF-like domain</keyword>
<proteinExistence type="predicted"/>
<feature type="region of interest" description="Disordered" evidence="9">
    <location>
        <begin position="54"/>
        <end position="91"/>
    </location>
</feature>
<evidence type="ECO:0000256" key="6">
    <source>
        <dbReference type="ARBA" id="ARBA00023180"/>
    </source>
</evidence>
<dbReference type="PANTHER" id="PTHR24039">
    <property type="entry name" value="FIBRILLIN-RELATED"/>
    <property type="match status" value="1"/>
</dbReference>
<dbReference type="Pfam" id="PF12947">
    <property type="entry name" value="EGF_3"/>
    <property type="match status" value="2"/>
</dbReference>
<keyword evidence="2" id="KW-0732">Signal</keyword>
<organism evidence="12 13">
    <name type="scientific">Stylophora pistillata</name>
    <name type="common">Smooth cauliflower coral</name>
    <dbReference type="NCBI Taxonomy" id="50429"/>
    <lineage>
        <taxon>Eukaryota</taxon>
        <taxon>Metazoa</taxon>
        <taxon>Cnidaria</taxon>
        <taxon>Anthozoa</taxon>
        <taxon>Hexacorallia</taxon>
        <taxon>Scleractinia</taxon>
        <taxon>Astrocoeniina</taxon>
        <taxon>Pocilloporidae</taxon>
        <taxon>Stylophora</taxon>
    </lineage>
</organism>